<dbReference type="EMBL" id="CP011923">
    <property type="protein sequence ID" value="AKN88198.1"/>
    <property type="molecule type" value="Genomic_DNA"/>
</dbReference>
<keyword evidence="2" id="KW-1185">Reference proteome</keyword>
<evidence type="ECO:0000313" key="2">
    <source>
        <dbReference type="Proteomes" id="UP000035930"/>
    </source>
</evidence>
<proteinExistence type="predicted"/>
<reference evidence="1" key="1">
    <citation type="submission" date="2017-08" db="EMBL/GenBank/DDBJ databases">
        <title>Complete Genome Sequence of Francisella noatunensis subsp. orientalis strain FNO190.</title>
        <authorList>
            <person name="Pereira F.L."/>
            <person name="Goncalves L.A."/>
            <person name="Guilherme T.C."/>
            <person name="Soares S.C."/>
            <person name="Dorella F.A."/>
            <person name="Carvalho A.F."/>
            <person name="Leibowitz M.P."/>
            <person name="Leal C.A.G."/>
            <person name="Azevedo V.A.C."/>
            <person name="Figueiredo H.C.P."/>
        </authorList>
    </citation>
    <scope>NUCLEOTIDE SEQUENCE</scope>
    <source>
        <strain evidence="1">FNO190</strain>
    </source>
</reference>
<protein>
    <submittedName>
        <fullName evidence="1">Uncharacterized protein</fullName>
    </submittedName>
</protein>
<sequence>MEHFVWGNLCDGWWLKKGGNFTVIEEMMPPGGLEVKHFHNLTEQFFMF</sequence>
<name>A0ABN4GXZ2_9GAMM</name>
<organism evidence="1 2">
    <name type="scientific">Francisella orientalis</name>
    <dbReference type="NCBI Taxonomy" id="299583"/>
    <lineage>
        <taxon>Bacteria</taxon>
        <taxon>Pseudomonadati</taxon>
        <taxon>Pseudomonadota</taxon>
        <taxon>Gammaproteobacteria</taxon>
        <taxon>Thiotrichales</taxon>
        <taxon>Francisellaceae</taxon>
        <taxon>Francisella</taxon>
    </lineage>
</organism>
<evidence type="ECO:0000313" key="1">
    <source>
        <dbReference type="EMBL" id="AKN88198.1"/>
    </source>
</evidence>
<dbReference type="Proteomes" id="UP000035930">
    <property type="component" value="Chromosome"/>
</dbReference>
<accession>A0ABN4GXZ2</accession>
<gene>
    <name evidence="1" type="ORF">FNO190_0355</name>
</gene>